<dbReference type="Proteomes" id="UP000053890">
    <property type="component" value="Unassembled WGS sequence"/>
</dbReference>
<feature type="region of interest" description="Disordered" evidence="1">
    <location>
        <begin position="455"/>
        <end position="563"/>
    </location>
</feature>
<organism evidence="2 3">
    <name type="scientific">Rhodotorula graminis (strain WP1)</name>
    <dbReference type="NCBI Taxonomy" id="578459"/>
    <lineage>
        <taxon>Eukaryota</taxon>
        <taxon>Fungi</taxon>
        <taxon>Dikarya</taxon>
        <taxon>Basidiomycota</taxon>
        <taxon>Pucciniomycotina</taxon>
        <taxon>Microbotryomycetes</taxon>
        <taxon>Sporidiobolales</taxon>
        <taxon>Sporidiobolaceae</taxon>
        <taxon>Rhodotorula</taxon>
    </lineage>
</organism>
<evidence type="ECO:0000313" key="3">
    <source>
        <dbReference type="Proteomes" id="UP000053890"/>
    </source>
</evidence>
<feature type="compositionally biased region" description="Pro residues" evidence="1">
    <location>
        <begin position="455"/>
        <end position="470"/>
    </location>
</feature>
<dbReference type="OrthoDB" id="10626241at2759"/>
<feature type="compositionally biased region" description="Pro residues" evidence="1">
    <location>
        <begin position="553"/>
        <end position="563"/>
    </location>
</feature>
<sequence>MSAPSSSPVIESRTSAPSVTRSAGAAGRRGKEDEEGATSAVQSQGMTDGSSGGLRAVAKATSNIASKLLPFPTRSPRTLGFAHDQPPPPVPHFPLRRSYDMISATASSSRRPSLSFDLSSSSPSSIPSFASATCSTAPFASSSFVDAAVDDDDACTPTASRSHERLPEVCAQTPSQVLWPEYGTKRVERGGRSSSSKLLSLGRKGKVAKKEEEFVPHAWCLVNAITGSFTSDQRIVGSTFVDQDLLILKPRLLAFDPPLHLLHLPYLRLSRIELLTTPLADLAVGPSSPTTPKRSKRRSWGSAPKGGPLFVERVLEIAVEEVGLEGDGQREEGSAPIMVLRVFERNSLEQSFKLPASHIRLVAVDTSLADYFSGDKSPSSRQRPPLSLPIVALDFDADESIAFRPSTGAELDSLLDLLGDEDETSDLLYEGEMERRKNIIDAAYRSHHNLPLPLAAPPSAPLPPPPPSSPVIPLSPTQPISRRRSLHSPTSSRRTGLAKSTTQLVLSRVPSVDEQPQPPSHEHLSSASTSAESLAGGGRVASGFATAPTSPALRPPSTSPTSP</sequence>
<feature type="region of interest" description="Disordered" evidence="1">
    <location>
        <begin position="283"/>
        <end position="304"/>
    </location>
</feature>
<dbReference type="RefSeq" id="XP_018272798.1">
    <property type="nucleotide sequence ID" value="XM_018413984.1"/>
</dbReference>
<reference evidence="2 3" key="1">
    <citation type="journal article" date="2015" name="Front. Microbiol.">
        <title>Genome sequence of the plant growth promoting endophytic yeast Rhodotorula graminis WP1.</title>
        <authorList>
            <person name="Firrincieli A."/>
            <person name="Otillar R."/>
            <person name="Salamov A."/>
            <person name="Schmutz J."/>
            <person name="Khan Z."/>
            <person name="Redman R.S."/>
            <person name="Fleck N.D."/>
            <person name="Lindquist E."/>
            <person name="Grigoriev I.V."/>
            <person name="Doty S.L."/>
        </authorList>
    </citation>
    <scope>NUCLEOTIDE SEQUENCE [LARGE SCALE GENOMIC DNA]</scope>
    <source>
        <strain evidence="2 3">WP1</strain>
    </source>
</reference>
<dbReference type="AlphaFoldDB" id="A0A194S859"/>
<name>A0A194S859_RHOGW</name>
<feature type="region of interest" description="Disordered" evidence="1">
    <location>
        <begin position="1"/>
        <end position="57"/>
    </location>
</feature>
<evidence type="ECO:0000256" key="1">
    <source>
        <dbReference type="SAM" id="MobiDB-lite"/>
    </source>
</evidence>
<proteinExistence type="predicted"/>
<dbReference type="EMBL" id="KQ474075">
    <property type="protein sequence ID" value="KPV76749.1"/>
    <property type="molecule type" value="Genomic_DNA"/>
</dbReference>
<protein>
    <submittedName>
        <fullName evidence="2">Uncharacterized protein</fullName>
    </submittedName>
</protein>
<feature type="compositionally biased region" description="Polar residues" evidence="1">
    <location>
        <begin position="39"/>
        <end position="49"/>
    </location>
</feature>
<keyword evidence="3" id="KW-1185">Reference proteome</keyword>
<feature type="compositionally biased region" description="Polar residues" evidence="1">
    <location>
        <begin position="487"/>
        <end position="505"/>
    </location>
</feature>
<accession>A0A194S859</accession>
<gene>
    <name evidence="2" type="ORF">RHOBADRAFT_41956</name>
</gene>
<dbReference type="GeneID" id="28974432"/>
<evidence type="ECO:0000313" key="2">
    <source>
        <dbReference type="EMBL" id="KPV76749.1"/>
    </source>
</evidence>
<feature type="compositionally biased region" description="Polar residues" evidence="1">
    <location>
        <begin position="1"/>
        <end position="21"/>
    </location>
</feature>
<feature type="compositionally biased region" description="Low complexity" evidence="1">
    <location>
        <begin position="525"/>
        <end position="534"/>
    </location>
</feature>